<dbReference type="GeneID" id="28727214"/>
<dbReference type="Gene3D" id="1.20.900.10">
    <property type="entry name" value="Dbl homology (DH) domain"/>
    <property type="match status" value="1"/>
</dbReference>
<dbReference type="InterPro" id="IPR000219">
    <property type="entry name" value="DH_dom"/>
</dbReference>
<dbReference type="SUPFAM" id="SSF48065">
    <property type="entry name" value="DBL homology domain (DH-domain)"/>
    <property type="match status" value="1"/>
</dbReference>
<feature type="region of interest" description="Disordered" evidence="1">
    <location>
        <begin position="663"/>
        <end position="755"/>
    </location>
</feature>
<keyword evidence="4" id="KW-1185">Reference proteome</keyword>
<evidence type="ECO:0000313" key="3">
    <source>
        <dbReference type="EMBL" id="KOS14963.1"/>
    </source>
</evidence>
<feature type="region of interest" description="Disordered" evidence="1">
    <location>
        <begin position="128"/>
        <end position="153"/>
    </location>
</feature>
<accession>A0A0M9VPZ3</accession>
<dbReference type="GO" id="GO:0005085">
    <property type="term" value="F:guanyl-nucleotide exchange factor activity"/>
    <property type="evidence" value="ECO:0007669"/>
    <property type="project" value="InterPro"/>
</dbReference>
<dbReference type="AlphaFoldDB" id="A0A0M9VPZ3"/>
<feature type="region of interest" description="Disordered" evidence="1">
    <location>
        <begin position="833"/>
        <end position="893"/>
    </location>
</feature>
<feature type="compositionally biased region" description="Polar residues" evidence="1">
    <location>
        <begin position="690"/>
        <end position="717"/>
    </location>
</feature>
<sequence>MSHHHPPFLSHHGEAPSALAPAVPADLKPAAPIQFAPIPRSGLAGPTSILALPLVSDLAASAESDETDSTWGVDSVSHRPSSPELDTDISRTSSTSTKVSAVDVGAKPPMLAAEVAPPLATKSLEHYETDSDKDLTPTQTHPTTLGQLDEPKAPSSDLAQVALKRLHSLLEFADTEQNYVSDLDILIRVYFRQLRTVPYFAEMPSRYATVARNAPELLSLHTELSHRLTLVIERYELRGEAGEPAEAEVERALRLDVPQAVVAMAQAFIDLASHFEVYYEFCAKHKEALALISAAETRSEWEAFQAAAAGMARRSRQTSEARTSPVDTSVTSTRQRLLFRDFFIKPIQRVCLYPILLQNLLKYAPPAGVPVMNEAILCMRRVLVEVDDASAKRASAQLTETIVSRVEPSLDLPSSLLPSLGECKMAGNLDVLYHHATKAPLTIPLAFKYYGCFLYKDFFIMVKVRKNHMYSPRFWFPLAEVTIARGDDGRVCLPQSFRLSVRGHHFEMVASTEKERVIWLHALDTVMAAGPARTRRLNGMELPFPCNMTADTTPSAAQAKEQAERVDPLALYLNALSFSEADPARAGMPTTVGSPTEVLLRHKTPLRRAAKDRGMVFSDACISARSSLDGDWARSHGTMVGSVTSRVGLHRLSGSETFSLKLSTGDVTPAETGPASSSSTHTESDEPQGLRTSASTQALLPTHDASTTPSYRPSKTALTPKRSFDTDLRQSGSATARSTSTEPSLSSSRSSLSLARPRALVSRKLGWLSPTTTRPPVSPEELSSALSDVMAQTPKPSLLRHSASMTWSPISSLSTRVRRSSMDAIVYPLRSGSVTPSEFSLSTSSSSHPTPTMSMSASDTVSSPTESRPSSPRRRSALRFLQRNRLSTMDHAP</sequence>
<dbReference type="SMART" id="SM00325">
    <property type="entry name" value="RhoGEF"/>
    <property type="match status" value="1"/>
</dbReference>
<feature type="compositionally biased region" description="Polar residues" evidence="1">
    <location>
        <begin position="136"/>
        <end position="146"/>
    </location>
</feature>
<dbReference type="PROSITE" id="PS50010">
    <property type="entry name" value="DH_2"/>
    <property type="match status" value="1"/>
</dbReference>
<comment type="caution">
    <text evidence="3">The sequence shown here is derived from an EMBL/GenBank/DDBJ whole genome shotgun (WGS) entry which is preliminary data.</text>
</comment>
<dbReference type="InterPro" id="IPR035899">
    <property type="entry name" value="DBL_dom_sf"/>
</dbReference>
<dbReference type="InterPro" id="IPR051092">
    <property type="entry name" value="FYVE_RhoGEF_PH"/>
</dbReference>
<dbReference type="OrthoDB" id="1716625at2759"/>
<dbReference type="Pfam" id="PF00621">
    <property type="entry name" value="RhoGEF"/>
    <property type="match status" value="1"/>
</dbReference>
<dbReference type="Gene3D" id="2.30.29.30">
    <property type="entry name" value="Pleckstrin-homology domain (PH domain)/Phosphotyrosine-binding domain (PTB)"/>
    <property type="match status" value="1"/>
</dbReference>
<evidence type="ECO:0000313" key="4">
    <source>
        <dbReference type="Proteomes" id="UP000037751"/>
    </source>
</evidence>
<evidence type="ECO:0000256" key="1">
    <source>
        <dbReference type="SAM" id="MobiDB-lite"/>
    </source>
</evidence>
<proteinExistence type="predicted"/>
<evidence type="ECO:0000259" key="2">
    <source>
        <dbReference type="PROSITE" id="PS50010"/>
    </source>
</evidence>
<feature type="domain" description="DH" evidence="2">
    <location>
        <begin position="164"/>
        <end position="389"/>
    </location>
</feature>
<name>A0A0M9VPZ3_9BASI</name>
<dbReference type="STRING" id="77020.A0A0M9VPZ3"/>
<protein>
    <submittedName>
        <fullName evidence="3">Phosphatidylinositol-trisphosphate-dependent rac exchanger 1 protein</fullName>
    </submittedName>
</protein>
<dbReference type="VEuPathDB" id="FungiDB:Malapachy_0826"/>
<dbReference type="Proteomes" id="UP000037751">
    <property type="component" value="Unassembled WGS sequence"/>
</dbReference>
<feature type="compositionally biased region" description="Low complexity" evidence="1">
    <location>
        <begin position="833"/>
        <end position="870"/>
    </location>
</feature>
<feature type="compositionally biased region" description="Low complexity" evidence="1">
    <location>
        <begin position="737"/>
        <end position="755"/>
    </location>
</feature>
<dbReference type="PANTHER" id="PTHR12673">
    <property type="entry name" value="FACIOGENITAL DYSPLASIA PROTEIN"/>
    <property type="match status" value="1"/>
</dbReference>
<dbReference type="SUPFAM" id="SSF50729">
    <property type="entry name" value="PH domain-like"/>
    <property type="match status" value="1"/>
</dbReference>
<dbReference type="PANTHER" id="PTHR12673:SF270">
    <property type="entry name" value="FYVE-TYPE DOMAIN-CONTAINING PROTEIN"/>
    <property type="match status" value="1"/>
</dbReference>
<feature type="region of interest" description="Disordered" evidence="1">
    <location>
        <begin position="64"/>
        <end position="100"/>
    </location>
</feature>
<organism evidence="3 4">
    <name type="scientific">Malassezia pachydermatis</name>
    <dbReference type="NCBI Taxonomy" id="77020"/>
    <lineage>
        <taxon>Eukaryota</taxon>
        <taxon>Fungi</taxon>
        <taxon>Dikarya</taxon>
        <taxon>Basidiomycota</taxon>
        <taxon>Ustilaginomycotina</taxon>
        <taxon>Malasseziomycetes</taxon>
        <taxon>Malasseziales</taxon>
        <taxon>Malasseziaceae</taxon>
        <taxon>Malassezia</taxon>
    </lineage>
</organism>
<dbReference type="GO" id="GO:0005737">
    <property type="term" value="C:cytoplasm"/>
    <property type="evidence" value="ECO:0007669"/>
    <property type="project" value="TreeGrafter"/>
</dbReference>
<dbReference type="RefSeq" id="XP_017992595.1">
    <property type="nucleotide sequence ID" value="XM_018135339.1"/>
</dbReference>
<dbReference type="InterPro" id="IPR011993">
    <property type="entry name" value="PH-like_dom_sf"/>
</dbReference>
<dbReference type="EMBL" id="LGAV01000003">
    <property type="protein sequence ID" value="KOS14963.1"/>
    <property type="molecule type" value="Genomic_DNA"/>
</dbReference>
<reference evidence="3 4" key="1">
    <citation type="submission" date="2015-07" db="EMBL/GenBank/DDBJ databases">
        <title>Draft Genome Sequence of Malassezia furfur CBS1878 and Malassezia pachydermatis CBS1879.</title>
        <authorList>
            <person name="Triana S."/>
            <person name="Ohm R."/>
            <person name="Gonzalez A."/>
            <person name="DeCock H."/>
            <person name="Restrepo S."/>
            <person name="Celis A."/>
        </authorList>
    </citation>
    <scope>NUCLEOTIDE SEQUENCE [LARGE SCALE GENOMIC DNA]</scope>
    <source>
        <strain evidence="3 4">CBS 1879</strain>
    </source>
</reference>
<gene>
    <name evidence="3" type="ORF">Malapachy_0826</name>
</gene>